<dbReference type="Proteomes" id="UP000295703">
    <property type="component" value="Unassembled WGS sequence"/>
</dbReference>
<evidence type="ECO:0000256" key="1">
    <source>
        <dbReference type="SAM" id="SignalP"/>
    </source>
</evidence>
<evidence type="ECO:0000313" key="2">
    <source>
        <dbReference type="EMBL" id="TDZ29707.1"/>
    </source>
</evidence>
<name>A0A4R8PV58_COLTR</name>
<organism evidence="2 3">
    <name type="scientific">Colletotrichum trifolii</name>
    <dbReference type="NCBI Taxonomy" id="5466"/>
    <lineage>
        <taxon>Eukaryota</taxon>
        <taxon>Fungi</taxon>
        <taxon>Dikarya</taxon>
        <taxon>Ascomycota</taxon>
        <taxon>Pezizomycotina</taxon>
        <taxon>Sordariomycetes</taxon>
        <taxon>Hypocreomycetidae</taxon>
        <taxon>Glomerellales</taxon>
        <taxon>Glomerellaceae</taxon>
        <taxon>Colletotrichum</taxon>
        <taxon>Colletotrichum orbiculare species complex</taxon>
    </lineage>
</organism>
<reference evidence="2 3" key="1">
    <citation type="submission" date="2018-12" db="EMBL/GenBank/DDBJ databases">
        <title>Genome sequence and assembly of Colletotrichum trifolii.</title>
        <authorList>
            <person name="Gan P."/>
            <person name="Shirasu K."/>
        </authorList>
    </citation>
    <scope>NUCLEOTIDE SEQUENCE [LARGE SCALE GENOMIC DNA]</scope>
    <source>
        <strain evidence="2 3">543-2</strain>
    </source>
</reference>
<evidence type="ECO:0000313" key="3">
    <source>
        <dbReference type="Proteomes" id="UP000295703"/>
    </source>
</evidence>
<dbReference type="EMBL" id="RYZW01000839">
    <property type="protein sequence ID" value="TDZ29707.1"/>
    <property type="molecule type" value="Genomic_DNA"/>
</dbReference>
<dbReference type="AlphaFoldDB" id="A0A4R8PV58"/>
<feature type="signal peptide" evidence="1">
    <location>
        <begin position="1"/>
        <end position="26"/>
    </location>
</feature>
<comment type="caution">
    <text evidence="2">The sequence shown here is derived from an EMBL/GenBank/DDBJ whole genome shotgun (WGS) entry which is preliminary data.</text>
</comment>
<keyword evidence="1" id="KW-0732">Signal</keyword>
<feature type="chain" id="PRO_5020506269" evidence="1">
    <location>
        <begin position="27"/>
        <end position="232"/>
    </location>
</feature>
<proteinExistence type="predicted"/>
<keyword evidence="3" id="KW-1185">Reference proteome</keyword>
<sequence length="232" mass="26655">MAMAFQALYNFILLSLIFTCSLRAFAVVLPRHEGEVPPPLSEAKSLEARARKAVPSAASLGCSISAHDGAWKKLEHHYGGRVDFEMVAKADDDDETLFVKQVQQYNQNARSIKAREALVAFWKDESRYAPKYLRHIKYLEVVHDPTLSAIEEVILEWEPDCSDDWCRVPWSSEDAFKYLIDHSPFAKGANYIPDEYEDFARLYVSSFDFADPAAHKAEEMWFRVNFKSYDDQ</sequence>
<accession>A0A4R8PV58</accession>
<gene>
    <name evidence="2" type="ORF">CTRI78_v011912</name>
</gene>
<protein>
    <submittedName>
        <fullName evidence="2">Uncharacterized protein</fullName>
    </submittedName>
</protein>